<comment type="caution">
    <text evidence="3">The sequence shown here is derived from an EMBL/GenBank/DDBJ whole genome shotgun (WGS) entry which is preliminary data.</text>
</comment>
<evidence type="ECO:0000259" key="2">
    <source>
        <dbReference type="Pfam" id="PF07510"/>
    </source>
</evidence>
<dbReference type="Pfam" id="PF07510">
    <property type="entry name" value="GmrSD_C"/>
    <property type="match status" value="1"/>
</dbReference>
<gene>
    <name evidence="3" type="ORF">B1526_0899</name>
</gene>
<organism evidence="3 4">
    <name type="scientific">Bifidobacterium criceti</name>
    <dbReference type="NCBI Taxonomy" id="1960969"/>
    <lineage>
        <taxon>Bacteria</taxon>
        <taxon>Bacillati</taxon>
        <taxon>Actinomycetota</taxon>
        <taxon>Actinomycetes</taxon>
        <taxon>Bifidobacteriales</taxon>
        <taxon>Bifidobacteriaceae</taxon>
        <taxon>Bifidobacterium</taxon>
    </lineage>
</organism>
<feature type="domain" description="GmrSD restriction endonucleases C-terminal" evidence="2">
    <location>
        <begin position="596"/>
        <end position="690"/>
    </location>
</feature>
<name>A0A2A2EFB4_9BIFI</name>
<dbReference type="PANTHER" id="PTHR35149">
    <property type="entry name" value="SLL5132 PROTEIN"/>
    <property type="match status" value="1"/>
</dbReference>
<dbReference type="Proteomes" id="UP000218399">
    <property type="component" value="Unassembled WGS sequence"/>
</dbReference>
<reference evidence="3 4" key="1">
    <citation type="journal article" date="2017" name="ISME J.">
        <title>Unveiling bifidobacterial biogeography across the mammalian branch of the tree of life.</title>
        <authorList>
            <person name="Milani C."/>
            <person name="Mangifesta M."/>
            <person name="Mancabelli L."/>
            <person name="Lugli G.A."/>
            <person name="James K."/>
            <person name="Duranti S."/>
            <person name="Turroni F."/>
            <person name="Ferrario C."/>
            <person name="Ossiprandi M.C."/>
            <person name="van Sinderen D."/>
            <person name="Ventura M."/>
        </authorList>
    </citation>
    <scope>NUCLEOTIDE SEQUENCE [LARGE SCALE GENOMIC DNA]</scope>
    <source>
        <strain evidence="4">Ham19E</strain>
    </source>
</reference>
<feature type="domain" description="GmrSD restriction endonucleases N-terminal" evidence="1">
    <location>
        <begin position="12"/>
        <end position="223"/>
    </location>
</feature>
<keyword evidence="4" id="KW-1185">Reference proteome</keyword>
<dbReference type="Pfam" id="PF03235">
    <property type="entry name" value="GmrSD_N"/>
    <property type="match status" value="1"/>
</dbReference>
<protein>
    <recommendedName>
        <fullName evidence="5">DUF262 domain-containing protein</fullName>
    </recommendedName>
</protein>
<dbReference type="PANTHER" id="PTHR35149:SF1">
    <property type="entry name" value="DUF5655 DOMAIN-CONTAINING PROTEIN"/>
    <property type="match status" value="1"/>
</dbReference>
<accession>A0A2A2EFB4</accession>
<dbReference type="InterPro" id="IPR011089">
    <property type="entry name" value="GmrSD_C"/>
</dbReference>
<evidence type="ECO:0000313" key="3">
    <source>
        <dbReference type="EMBL" id="PAU67924.1"/>
    </source>
</evidence>
<dbReference type="InterPro" id="IPR004919">
    <property type="entry name" value="GmrSD_N"/>
</dbReference>
<evidence type="ECO:0000313" key="4">
    <source>
        <dbReference type="Proteomes" id="UP000218399"/>
    </source>
</evidence>
<dbReference type="AlphaFoldDB" id="A0A2A2EFB4"/>
<sequence>MMTDNSTVLNIAELFGEGCVYRVPIYQRAYAWGNDEIKTLLDDIRRAIDGDTQYYLGSLVVAGRGREQNETVYEVIDGQQRLTTLYLLLAVLCHGDDDKAADALAAWSMRLEYECRAESYGALLEQLHAGGKPDQPKDIGAQDGPSDQEEIEMMRRPLIGGYQVIRQYLEEPKHRIDLEKLRTNVSIVRDELPSGTNLNRYFEIMNTRGVQLRPQDIVKARLMSSVSSPAARETIGRIWDVCSDMDHYMQCLATPDERTRWFGEDWSSLPSLEWSRLVRATASDDDDSGDGSVRPFDEVLNDALSKEPLQAERQTPSSVPSNDEAERYHSIISFSAFLMHVLRIYGGDEHVPLDDTALLSVFDDKVVKISDEVSESSAASVEGASAEGHAKRFAATLLRCRFLFDNYIIKTHIDSAAPSDATEWMLPRYHRDKQSYRPGNTFSEAYRQELIMIQSMFQVTETGNNYKSALCRMLEWLWGQETVDGCAFLQHIREYAHERLEGALGLKSLKDAPPEERQSCIREAVNRGTGTEHLIFNYLDYALWALLTYADDSPKEEGLDVASIFGADEPPMIASDVHTRWREYTTRTVQSDESTQALDYGQFRFRYRNSVEHFSPQHPLGGGSAPANVDDFGNLCLLTVRENSRRNNLGAMEKIRHFNVGQQSLKFQCMVGQALKEQAWGESQIEEQTKLWVRLLDALSSASHDL</sequence>
<evidence type="ECO:0000259" key="1">
    <source>
        <dbReference type="Pfam" id="PF03235"/>
    </source>
</evidence>
<dbReference type="EMBL" id="MVOH01000008">
    <property type="protein sequence ID" value="PAU67924.1"/>
    <property type="molecule type" value="Genomic_DNA"/>
</dbReference>
<dbReference type="RefSeq" id="WP_235607033.1">
    <property type="nucleotide sequence ID" value="NZ_MVOH01000008.1"/>
</dbReference>
<evidence type="ECO:0008006" key="5">
    <source>
        <dbReference type="Google" id="ProtNLM"/>
    </source>
</evidence>
<proteinExistence type="predicted"/>